<keyword evidence="5" id="KW-1185">Reference proteome</keyword>
<accession>A0ABQ0L7R9</accession>
<dbReference type="PANTHER" id="PTHR46072">
    <property type="entry name" value="AMIDASE-RELATED-RELATED"/>
    <property type="match status" value="1"/>
</dbReference>
<proteinExistence type="inferred from homology"/>
<dbReference type="PIRSF" id="PIRSF001221">
    <property type="entry name" value="Amidase_fungi"/>
    <property type="match status" value="1"/>
</dbReference>
<evidence type="ECO:0000256" key="2">
    <source>
        <dbReference type="ARBA" id="ARBA00022801"/>
    </source>
</evidence>
<name>A0ABQ0L7R9_MYCCL</name>
<feature type="domain" description="Amidase" evidence="3">
    <location>
        <begin position="67"/>
        <end position="539"/>
    </location>
</feature>
<evidence type="ECO:0000256" key="1">
    <source>
        <dbReference type="ARBA" id="ARBA00009199"/>
    </source>
</evidence>
<comment type="similarity">
    <text evidence="1">Belongs to the amidase family.</text>
</comment>
<evidence type="ECO:0000313" key="5">
    <source>
        <dbReference type="Proteomes" id="UP000815677"/>
    </source>
</evidence>
<keyword evidence="2" id="KW-0378">Hydrolase</keyword>
<evidence type="ECO:0000313" key="4">
    <source>
        <dbReference type="EMBL" id="GAT47166.1"/>
    </source>
</evidence>
<gene>
    <name evidence="4" type="ORF">MCHLO_04644</name>
</gene>
<dbReference type="InterPro" id="IPR023631">
    <property type="entry name" value="Amidase_dom"/>
</dbReference>
<dbReference type="PANTHER" id="PTHR46072:SF10">
    <property type="entry name" value="ACETAMIDASE"/>
    <property type="match status" value="1"/>
</dbReference>
<dbReference type="Pfam" id="PF01425">
    <property type="entry name" value="Amidase"/>
    <property type="match status" value="1"/>
</dbReference>
<dbReference type="EMBL" id="DF843163">
    <property type="protein sequence ID" value="GAT47166.1"/>
    <property type="molecule type" value="Genomic_DNA"/>
</dbReference>
<dbReference type="SUPFAM" id="SSF75304">
    <property type="entry name" value="Amidase signature (AS) enzymes"/>
    <property type="match status" value="1"/>
</dbReference>
<sequence length="561" mass="59713">MASAHHEACAAKRRQRQAQIDASNTLLSSLPVSISPARELKIHTLPLSQIVAECSVGALSPKEVLVVYGKKTLEAQRRTNCVSDLLLDEALRDAEALDCDLETSDAGSSSAALREYPLLGVPVSIKDTVDVAGRSSTIGLSSRASQLASTSAPIVRLLRDAGALIYAKTTVPACLFANETVSDLFGRTTNPYSPSHGVGASSGGGGALLGCGGSVIEIATDMAGSARIPAHFCGLYGLKGSAGRFPNAQCGTSTPGLESVQIVAAPMARSLDDLEEFWKRVVGMRPWLYDFTCVPLPWRPVDLLLEGRKLKWGVIWDDGICPPTPACKRALSIVVQALKCQGHEVVAFTPPHAAELLTIGNELVFADGGDGIRNAGLPGEQLNRPLAQTLSVLALPRFVKQLLALATGTPALASLHRKSVAEERRLVVRRDELRADWHARWTTDNLDFVLSAPHPLPALANGDGDKASLLSVASTFLWNMLDYSAGIMPVTRVDAMVDSLPRTGKPVNPLWELYDAEGMHGLPVGVQIAGRRMEEEKVLEGMKVIVAAMQAAGTQYIASGE</sequence>
<protein>
    <recommendedName>
        <fullName evidence="3">Amidase domain-containing protein</fullName>
    </recommendedName>
</protein>
<organism evidence="4 5">
    <name type="scientific">Mycena chlorophos</name>
    <name type="common">Agaric fungus</name>
    <name type="synonym">Agaricus chlorophos</name>
    <dbReference type="NCBI Taxonomy" id="658473"/>
    <lineage>
        <taxon>Eukaryota</taxon>
        <taxon>Fungi</taxon>
        <taxon>Dikarya</taxon>
        <taxon>Basidiomycota</taxon>
        <taxon>Agaricomycotina</taxon>
        <taxon>Agaricomycetes</taxon>
        <taxon>Agaricomycetidae</taxon>
        <taxon>Agaricales</taxon>
        <taxon>Marasmiineae</taxon>
        <taxon>Mycenaceae</taxon>
        <taxon>Mycena</taxon>
    </lineage>
</organism>
<dbReference type="InterPro" id="IPR036928">
    <property type="entry name" value="AS_sf"/>
</dbReference>
<evidence type="ECO:0000259" key="3">
    <source>
        <dbReference type="Pfam" id="PF01425"/>
    </source>
</evidence>
<reference evidence="4" key="1">
    <citation type="submission" date="2014-09" db="EMBL/GenBank/DDBJ databases">
        <title>Genome sequence of the luminous mushroom Mycena chlorophos for searching fungal bioluminescence genes.</title>
        <authorList>
            <person name="Tanaka Y."/>
            <person name="Kasuga D."/>
            <person name="Oba Y."/>
            <person name="Hase S."/>
            <person name="Sato K."/>
            <person name="Oba Y."/>
            <person name="Sakakibara Y."/>
        </authorList>
    </citation>
    <scope>NUCLEOTIDE SEQUENCE</scope>
</reference>
<dbReference type="Proteomes" id="UP000815677">
    <property type="component" value="Unassembled WGS sequence"/>
</dbReference>
<dbReference type="Gene3D" id="3.90.1300.10">
    <property type="entry name" value="Amidase signature (AS) domain"/>
    <property type="match status" value="1"/>
</dbReference>